<dbReference type="GO" id="GO:0003677">
    <property type="term" value="F:DNA binding"/>
    <property type="evidence" value="ECO:0007669"/>
    <property type="project" value="InterPro"/>
</dbReference>
<name>A0A1X7SR87_AMPQE</name>
<sequence>EFNSINDRDRSCIHEAMEQQTISVAKRLVCRVELDERTPKMAAIPEVLSLCKSSGILCGLFNGPDILYNFMITHQFCKK</sequence>
<evidence type="ECO:0000256" key="1">
    <source>
        <dbReference type="ARBA" id="ARBA00022741"/>
    </source>
</evidence>
<dbReference type="InterPro" id="IPR001208">
    <property type="entry name" value="MCM_dom"/>
</dbReference>
<evidence type="ECO:0000313" key="4">
    <source>
        <dbReference type="EnsemblMetazoa" id="Aqu2.1.04595_001"/>
    </source>
</evidence>
<dbReference type="InParanoid" id="A0A1X7SR87"/>
<dbReference type="GO" id="GO:0005524">
    <property type="term" value="F:ATP binding"/>
    <property type="evidence" value="ECO:0007669"/>
    <property type="project" value="UniProtKB-KW"/>
</dbReference>
<dbReference type="PROSITE" id="PS50051">
    <property type="entry name" value="MCM_2"/>
    <property type="match status" value="1"/>
</dbReference>
<dbReference type="STRING" id="400682.A0A1X7SR87"/>
<dbReference type="eggNOG" id="KOG0477">
    <property type="taxonomic scope" value="Eukaryota"/>
</dbReference>
<keyword evidence="1" id="KW-0547">Nucleotide-binding</keyword>
<dbReference type="Pfam" id="PF00493">
    <property type="entry name" value="MCM"/>
    <property type="match status" value="1"/>
</dbReference>
<feature type="domain" description="MCM C-terminal AAA(+) ATPase" evidence="3">
    <location>
        <begin position="1"/>
        <end position="26"/>
    </location>
</feature>
<accession>A0A1X7SR87</accession>
<proteinExistence type="predicted"/>
<dbReference type="Gene3D" id="3.40.50.300">
    <property type="entry name" value="P-loop containing nucleotide triphosphate hydrolases"/>
    <property type="match status" value="1"/>
</dbReference>
<dbReference type="InterPro" id="IPR027417">
    <property type="entry name" value="P-loop_NTPase"/>
</dbReference>
<reference evidence="4" key="1">
    <citation type="submission" date="2017-05" db="UniProtKB">
        <authorList>
            <consortium name="EnsemblMetazoa"/>
        </authorList>
    </citation>
    <scope>IDENTIFICATION</scope>
</reference>
<organism evidence="4">
    <name type="scientific">Amphimedon queenslandica</name>
    <name type="common">Sponge</name>
    <dbReference type="NCBI Taxonomy" id="400682"/>
    <lineage>
        <taxon>Eukaryota</taxon>
        <taxon>Metazoa</taxon>
        <taxon>Porifera</taxon>
        <taxon>Demospongiae</taxon>
        <taxon>Heteroscleromorpha</taxon>
        <taxon>Haplosclerida</taxon>
        <taxon>Niphatidae</taxon>
        <taxon>Amphimedon</taxon>
    </lineage>
</organism>
<dbReference type="EnsemblMetazoa" id="Aqu2.1.04595_001">
    <property type="protein sequence ID" value="Aqu2.1.04595_001"/>
    <property type="gene ID" value="Aqu2.1.04595"/>
</dbReference>
<protein>
    <recommendedName>
        <fullName evidence="3">MCM C-terminal AAA(+) ATPase domain-containing protein</fullName>
    </recommendedName>
</protein>
<dbReference type="AlphaFoldDB" id="A0A1X7SR87"/>
<evidence type="ECO:0000259" key="3">
    <source>
        <dbReference type="PROSITE" id="PS50051"/>
    </source>
</evidence>
<keyword evidence="2" id="KW-0067">ATP-binding</keyword>
<evidence type="ECO:0000256" key="2">
    <source>
        <dbReference type="ARBA" id="ARBA00022840"/>
    </source>
</evidence>